<organism evidence="3 4">
    <name type="scientific">Salix viminalis</name>
    <name type="common">Common osier</name>
    <name type="synonym">Basket willow</name>
    <dbReference type="NCBI Taxonomy" id="40686"/>
    <lineage>
        <taxon>Eukaryota</taxon>
        <taxon>Viridiplantae</taxon>
        <taxon>Streptophyta</taxon>
        <taxon>Embryophyta</taxon>
        <taxon>Tracheophyta</taxon>
        <taxon>Spermatophyta</taxon>
        <taxon>Magnoliopsida</taxon>
        <taxon>eudicotyledons</taxon>
        <taxon>Gunneridae</taxon>
        <taxon>Pentapetalae</taxon>
        <taxon>rosids</taxon>
        <taxon>fabids</taxon>
        <taxon>Malpighiales</taxon>
        <taxon>Salicaceae</taxon>
        <taxon>Saliceae</taxon>
        <taxon>Salix</taxon>
    </lineage>
</organism>
<evidence type="ECO:0000313" key="3">
    <source>
        <dbReference type="EMBL" id="KAJ6730556.1"/>
    </source>
</evidence>
<proteinExistence type="predicted"/>
<dbReference type="Proteomes" id="UP001151529">
    <property type="component" value="Chromosome 2"/>
</dbReference>
<evidence type="ECO:0000313" key="4">
    <source>
        <dbReference type="Proteomes" id="UP001151529"/>
    </source>
</evidence>
<feature type="region of interest" description="Disordered" evidence="1">
    <location>
        <begin position="31"/>
        <end position="75"/>
    </location>
</feature>
<name>A0A9Q0ZDJ2_SALVM</name>
<evidence type="ECO:0000256" key="2">
    <source>
        <dbReference type="SAM" id="SignalP"/>
    </source>
</evidence>
<feature type="compositionally biased region" description="Polar residues" evidence="1">
    <location>
        <begin position="50"/>
        <end position="60"/>
    </location>
</feature>
<feature type="signal peptide" evidence="2">
    <location>
        <begin position="1"/>
        <end position="24"/>
    </location>
</feature>
<gene>
    <name evidence="3" type="ORF">OIU85_021358</name>
</gene>
<feature type="compositionally biased region" description="Low complexity" evidence="1">
    <location>
        <begin position="37"/>
        <end position="49"/>
    </location>
</feature>
<feature type="chain" id="PRO_5040262886" evidence="2">
    <location>
        <begin position="25"/>
        <end position="75"/>
    </location>
</feature>
<sequence length="75" mass="8135">MLVSWRQKLLLFTLLAFVVLSSEASRLSKSYREQMMPKKLPAPSSSPSKGTDSVSKSSLTMVKADSSLPSSDGKV</sequence>
<reference evidence="3" key="2">
    <citation type="journal article" date="2023" name="Int. J. Mol. Sci.">
        <title>De Novo Assembly and Annotation of 11 Diverse Shrub Willow (Salix) Genomes Reveals Novel Gene Organization in Sex-Linked Regions.</title>
        <authorList>
            <person name="Hyden B."/>
            <person name="Feng K."/>
            <person name="Yates T.B."/>
            <person name="Jawdy S."/>
            <person name="Cereghino C."/>
            <person name="Smart L.B."/>
            <person name="Muchero W."/>
        </authorList>
    </citation>
    <scope>NUCLEOTIDE SEQUENCE [LARGE SCALE GENOMIC DNA]</scope>
    <source>
        <tissue evidence="3">Shoot tip</tissue>
    </source>
</reference>
<keyword evidence="4" id="KW-1185">Reference proteome</keyword>
<protein>
    <submittedName>
        <fullName evidence="3">Uncharacterized protein</fullName>
    </submittedName>
</protein>
<comment type="caution">
    <text evidence="3">The sequence shown here is derived from an EMBL/GenBank/DDBJ whole genome shotgun (WGS) entry which is preliminary data.</text>
</comment>
<dbReference type="AlphaFoldDB" id="A0A9Q0ZDJ2"/>
<reference evidence="3" key="1">
    <citation type="submission" date="2022-11" db="EMBL/GenBank/DDBJ databases">
        <authorList>
            <person name="Hyden B.L."/>
            <person name="Feng K."/>
            <person name="Yates T."/>
            <person name="Jawdy S."/>
            <person name="Smart L.B."/>
            <person name="Muchero W."/>
        </authorList>
    </citation>
    <scope>NUCLEOTIDE SEQUENCE</scope>
    <source>
        <tissue evidence="3">Shoot tip</tissue>
    </source>
</reference>
<keyword evidence="2" id="KW-0732">Signal</keyword>
<evidence type="ECO:0000256" key="1">
    <source>
        <dbReference type="SAM" id="MobiDB-lite"/>
    </source>
</evidence>
<accession>A0A9Q0ZDJ2</accession>
<dbReference type="EMBL" id="JAPFFL010000004">
    <property type="protein sequence ID" value="KAJ6730556.1"/>
    <property type="molecule type" value="Genomic_DNA"/>
</dbReference>